<dbReference type="InterPro" id="IPR000030">
    <property type="entry name" value="PPE_dom"/>
</dbReference>
<dbReference type="Gene3D" id="1.20.1260.20">
    <property type="entry name" value="PPE superfamily"/>
    <property type="match status" value="1"/>
</dbReference>
<proteinExistence type="inferred from homology"/>
<dbReference type="RefSeq" id="WP_133852409.1">
    <property type="nucleotide sequence ID" value="NZ_SNXZ01000005.1"/>
</dbReference>
<protein>
    <submittedName>
        <fullName evidence="4">PPE family protein</fullName>
    </submittedName>
</protein>
<dbReference type="AlphaFoldDB" id="A0A4R6S6N6"/>
<organism evidence="4 5">
    <name type="scientific">Labedaea rhizosphaerae</name>
    <dbReference type="NCBI Taxonomy" id="598644"/>
    <lineage>
        <taxon>Bacteria</taxon>
        <taxon>Bacillati</taxon>
        <taxon>Actinomycetota</taxon>
        <taxon>Actinomycetes</taxon>
        <taxon>Pseudonocardiales</taxon>
        <taxon>Pseudonocardiaceae</taxon>
        <taxon>Labedaea</taxon>
    </lineage>
</organism>
<feature type="domain" description="PPE" evidence="3">
    <location>
        <begin position="66"/>
        <end position="154"/>
    </location>
</feature>
<evidence type="ECO:0000256" key="2">
    <source>
        <dbReference type="SAM" id="MobiDB-lite"/>
    </source>
</evidence>
<sequence length="361" mass="36501">MVDGLQGLADTVTSILGQAGELTGTVLDALNNVWEQATSVLVPEGRTNWSAYTHKQLHEMLFDDADVGDVSTIADAWGRHRTELAGHAEALRGQQNDLRANWHGQAADLAADRLGSLHDRVSSIASHAGEIQKAAQGAADALALARRTMPPPPDDSTNANFMGFAPLPPAPATPPPPGAAMASAFDNVASGGASFYFGTNTTMGGKAQAVQVMQNYETGLLGSGSLIPNRQGNTDAASYRVDAVHTASTSAASFAGGGSPSPGAGSGSGGVAWHDLTGRDRLGARGTTGFGAGVANQIAVGEGALAESAAAQRGGIGGFAPAAGTRPSGGGDKDRTSVKLPTVDNQLFASDEQPSLPVIGL</sequence>
<evidence type="ECO:0000256" key="1">
    <source>
        <dbReference type="ARBA" id="ARBA00010652"/>
    </source>
</evidence>
<accession>A0A4R6S6N6</accession>
<dbReference type="Proteomes" id="UP000295444">
    <property type="component" value="Unassembled WGS sequence"/>
</dbReference>
<name>A0A4R6S6N6_LABRH</name>
<dbReference type="Pfam" id="PF00823">
    <property type="entry name" value="PPE"/>
    <property type="match status" value="1"/>
</dbReference>
<feature type="region of interest" description="Disordered" evidence="2">
    <location>
        <begin position="316"/>
        <end position="361"/>
    </location>
</feature>
<dbReference type="InterPro" id="IPR038332">
    <property type="entry name" value="PPE_sf"/>
</dbReference>
<comment type="caution">
    <text evidence="4">The sequence shown here is derived from an EMBL/GenBank/DDBJ whole genome shotgun (WGS) entry which is preliminary data.</text>
</comment>
<dbReference type="EMBL" id="SNXZ01000005">
    <property type="protein sequence ID" value="TDP95013.1"/>
    <property type="molecule type" value="Genomic_DNA"/>
</dbReference>
<evidence type="ECO:0000313" key="5">
    <source>
        <dbReference type="Proteomes" id="UP000295444"/>
    </source>
</evidence>
<keyword evidence="5" id="KW-1185">Reference proteome</keyword>
<evidence type="ECO:0000259" key="3">
    <source>
        <dbReference type="Pfam" id="PF00823"/>
    </source>
</evidence>
<dbReference type="OrthoDB" id="3681508at2"/>
<evidence type="ECO:0000313" key="4">
    <source>
        <dbReference type="EMBL" id="TDP95013.1"/>
    </source>
</evidence>
<gene>
    <name evidence="4" type="ORF">EV186_105245</name>
</gene>
<feature type="region of interest" description="Disordered" evidence="2">
    <location>
        <begin position="253"/>
        <end position="272"/>
    </location>
</feature>
<reference evidence="4 5" key="1">
    <citation type="submission" date="2019-03" db="EMBL/GenBank/DDBJ databases">
        <title>Genomic Encyclopedia of Type Strains, Phase IV (KMG-IV): sequencing the most valuable type-strain genomes for metagenomic binning, comparative biology and taxonomic classification.</title>
        <authorList>
            <person name="Goeker M."/>
        </authorList>
    </citation>
    <scope>NUCLEOTIDE SEQUENCE [LARGE SCALE GENOMIC DNA]</scope>
    <source>
        <strain evidence="4 5">DSM 45361</strain>
    </source>
</reference>
<feature type="compositionally biased region" description="Gly residues" evidence="2">
    <location>
        <begin position="255"/>
        <end position="270"/>
    </location>
</feature>
<comment type="similarity">
    <text evidence="1">Belongs to the mycobacterial PPE family.</text>
</comment>
<dbReference type="SUPFAM" id="SSF140459">
    <property type="entry name" value="PE/PPE dimer-like"/>
    <property type="match status" value="1"/>
</dbReference>